<sequence>MKTRMIVAIALIQFLAFTVHAQEKKIKKYCEISFTAGIFANNVKLNFGQNKQYSPIKDSLYVRKLKHVETLSNRISILNYMSKLGWKYIETTSSFKGEPSTVLLSKEFDPSELDPSEIE</sequence>
<evidence type="ECO:0000256" key="1">
    <source>
        <dbReference type="SAM" id="SignalP"/>
    </source>
</evidence>
<evidence type="ECO:0000313" key="2">
    <source>
        <dbReference type="EMBL" id="PYF69452.1"/>
    </source>
</evidence>
<dbReference type="EMBL" id="QKLU01000010">
    <property type="protein sequence ID" value="PYF69452.1"/>
    <property type="molecule type" value="Genomic_DNA"/>
</dbReference>
<proteinExistence type="predicted"/>
<protein>
    <submittedName>
        <fullName evidence="2">Uncharacterized protein</fullName>
    </submittedName>
</protein>
<reference evidence="2 3" key="1">
    <citation type="submission" date="2018-06" db="EMBL/GenBank/DDBJ databases">
        <title>Genomic Encyclopedia of Archaeal and Bacterial Type Strains, Phase II (KMG-II): from individual species to whole genera.</title>
        <authorList>
            <person name="Goeker M."/>
        </authorList>
    </citation>
    <scope>NUCLEOTIDE SEQUENCE [LARGE SCALE GENOMIC DNA]</scope>
    <source>
        <strain evidence="2 3">DSM 27372</strain>
    </source>
</reference>
<evidence type="ECO:0000313" key="3">
    <source>
        <dbReference type="Proteomes" id="UP000248198"/>
    </source>
</evidence>
<accession>A0A318U727</accession>
<dbReference type="OrthoDB" id="5873496at2"/>
<gene>
    <name evidence="2" type="ORF">B0O44_11092</name>
</gene>
<feature type="signal peptide" evidence="1">
    <location>
        <begin position="1"/>
        <end position="21"/>
    </location>
</feature>
<keyword evidence="1" id="KW-0732">Signal</keyword>
<keyword evidence="3" id="KW-1185">Reference proteome</keyword>
<comment type="caution">
    <text evidence="2">The sequence shown here is derived from an EMBL/GenBank/DDBJ whole genome shotgun (WGS) entry which is preliminary data.</text>
</comment>
<dbReference type="RefSeq" id="WP_110834410.1">
    <property type="nucleotide sequence ID" value="NZ_QKLU01000010.1"/>
</dbReference>
<dbReference type="AlphaFoldDB" id="A0A318U727"/>
<feature type="chain" id="PRO_5016253382" evidence="1">
    <location>
        <begin position="22"/>
        <end position="119"/>
    </location>
</feature>
<organism evidence="2 3">
    <name type="scientific">Pedobacter nutrimenti</name>
    <dbReference type="NCBI Taxonomy" id="1241337"/>
    <lineage>
        <taxon>Bacteria</taxon>
        <taxon>Pseudomonadati</taxon>
        <taxon>Bacteroidota</taxon>
        <taxon>Sphingobacteriia</taxon>
        <taxon>Sphingobacteriales</taxon>
        <taxon>Sphingobacteriaceae</taxon>
        <taxon>Pedobacter</taxon>
    </lineage>
</organism>
<dbReference type="Proteomes" id="UP000248198">
    <property type="component" value="Unassembled WGS sequence"/>
</dbReference>
<name>A0A318U727_9SPHI</name>